<dbReference type="Pfam" id="PF00027">
    <property type="entry name" value="cNMP_binding"/>
    <property type="match status" value="1"/>
</dbReference>
<dbReference type="InterPro" id="IPR050397">
    <property type="entry name" value="Env_Response_Regulators"/>
</dbReference>
<dbReference type="CDD" id="cd00038">
    <property type="entry name" value="CAP_ED"/>
    <property type="match status" value="1"/>
</dbReference>
<dbReference type="Proteomes" id="UP001299220">
    <property type="component" value="Unassembled WGS sequence"/>
</dbReference>
<organism evidence="6 7">
    <name type="scientific">Anaeromassilibacillus senegalensis</name>
    <dbReference type="NCBI Taxonomy" id="1673717"/>
    <lineage>
        <taxon>Bacteria</taxon>
        <taxon>Bacillati</taxon>
        <taxon>Bacillota</taxon>
        <taxon>Clostridia</taxon>
        <taxon>Eubacteriales</taxon>
        <taxon>Acutalibacteraceae</taxon>
        <taxon>Anaeromassilibacillus</taxon>
    </lineage>
</organism>
<feature type="domain" description="Cyclic nucleotide-binding" evidence="4">
    <location>
        <begin position="11"/>
        <end position="108"/>
    </location>
</feature>
<dbReference type="PANTHER" id="PTHR24567">
    <property type="entry name" value="CRP FAMILY TRANSCRIPTIONAL REGULATORY PROTEIN"/>
    <property type="match status" value="1"/>
</dbReference>
<evidence type="ECO:0000256" key="1">
    <source>
        <dbReference type="ARBA" id="ARBA00023015"/>
    </source>
</evidence>
<gene>
    <name evidence="6" type="ORF">JQM67_06010</name>
</gene>
<dbReference type="SMART" id="SM00419">
    <property type="entry name" value="HTH_CRP"/>
    <property type="match status" value="1"/>
</dbReference>
<sequence length="219" mass="24449">MDCAFLSCTPLFRGIKAEEIEQLLHCLHAVQRGYKKGEAIYKMGGTASAIGLVLSGSVTIENDDVWGNRSVLDSVGPGQVFAETYACLPDEPLMVSVVAAEHTEVLFLRAAQLLSPCATACGRHVQLIRNLLSVSAQKNLTLSRRIFHTSAKTIRERLLSYLSFQAIRQRSDRFSIPFNRQQLADYLGVDRSALSKEMSKMRAEGLIDFQKNRFELKRP</sequence>
<dbReference type="InterPro" id="IPR018490">
    <property type="entry name" value="cNMP-bd_dom_sf"/>
</dbReference>
<keyword evidence="2" id="KW-0238">DNA-binding</keyword>
<evidence type="ECO:0000259" key="5">
    <source>
        <dbReference type="PROSITE" id="PS51063"/>
    </source>
</evidence>
<evidence type="ECO:0000313" key="7">
    <source>
        <dbReference type="Proteomes" id="UP001299220"/>
    </source>
</evidence>
<keyword evidence="3" id="KW-0804">Transcription</keyword>
<dbReference type="EMBL" id="JAFBIT010000001">
    <property type="protein sequence ID" value="MCF2652149.1"/>
    <property type="molecule type" value="Genomic_DNA"/>
</dbReference>
<dbReference type="InterPro" id="IPR000595">
    <property type="entry name" value="cNMP-bd_dom"/>
</dbReference>
<dbReference type="SUPFAM" id="SSF51206">
    <property type="entry name" value="cAMP-binding domain-like"/>
    <property type="match status" value="1"/>
</dbReference>
<evidence type="ECO:0000313" key="6">
    <source>
        <dbReference type="EMBL" id="MCF2652149.1"/>
    </source>
</evidence>
<dbReference type="InterPro" id="IPR036390">
    <property type="entry name" value="WH_DNA-bd_sf"/>
</dbReference>
<protein>
    <submittedName>
        <fullName evidence="6">Crp/Fnr family transcriptional regulator</fullName>
    </submittedName>
</protein>
<dbReference type="PROSITE" id="PS50042">
    <property type="entry name" value="CNMP_BINDING_3"/>
    <property type="match status" value="1"/>
</dbReference>
<dbReference type="InterPro" id="IPR014710">
    <property type="entry name" value="RmlC-like_jellyroll"/>
</dbReference>
<dbReference type="SUPFAM" id="SSF46785">
    <property type="entry name" value="Winged helix' DNA-binding domain"/>
    <property type="match status" value="1"/>
</dbReference>
<dbReference type="PROSITE" id="PS51063">
    <property type="entry name" value="HTH_CRP_2"/>
    <property type="match status" value="1"/>
</dbReference>
<proteinExistence type="predicted"/>
<keyword evidence="7" id="KW-1185">Reference proteome</keyword>
<evidence type="ECO:0000256" key="2">
    <source>
        <dbReference type="ARBA" id="ARBA00023125"/>
    </source>
</evidence>
<dbReference type="RefSeq" id="WP_235323168.1">
    <property type="nucleotide sequence ID" value="NZ_JAFBIT010000001.1"/>
</dbReference>
<accession>A0ABS9CLZ2</accession>
<dbReference type="Pfam" id="PF13545">
    <property type="entry name" value="HTH_Crp_2"/>
    <property type="match status" value="1"/>
</dbReference>
<dbReference type="InterPro" id="IPR012318">
    <property type="entry name" value="HTH_CRP"/>
</dbReference>
<dbReference type="PANTHER" id="PTHR24567:SF58">
    <property type="entry name" value="CYCLIC AMP-BINDING REGULATORY PROTEIN"/>
    <property type="match status" value="1"/>
</dbReference>
<reference evidence="6 7" key="1">
    <citation type="submission" date="2020-12" db="EMBL/GenBank/DDBJ databases">
        <title>Whole genome sequences of gut porcine anaerobes.</title>
        <authorList>
            <person name="Kubasova T."/>
            <person name="Jahodarova E."/>
            <person name="Rychlik I."/>
        </authorList>
    </citation>
    <scope>NUCLEOTIDE SEQUENCE [LARGE SCALE GENOMIC DNA]</scope>
    <source>
        <strain evidence="6 7">An867</strain>
    </source>
</reference>
<feature type="domain" description="HTH crp-type" evidence="5">
    <location>
        <begin position="152"/>
        <end position="219"/>
    </location>
</feature>
<keyword evidence="1" id="KW-0805">Transcription regulation</keyword>
<name>A0ABS9CLZ2_9FIRM</name>
<dbReference type="Gene3D" id="2.60.120.10">
    <property type="entry name" value="Jelly Rolls"/>
    <property type="match status" value="1"/>
</dbReference>
<evidence type="ECO:0000256" key="3">
    <source>
        <dbReference type="ARBA" id="ARBA00023163"/>
    </source>
</evidence>
<comment type="caution">
    <text evidence="6">The sequence shown here is derived from an EMBL/GenBank/DDBJ whole genome shotgun (WGS) entry which is preliminary data.</text>
</comment>
<evidence type="ECO:0000259" key="4">
    <source>
        <dbReference type="PROSITE" id="PS50042"/>
    </source>
</evidence>